<evidence type="ECO:0000313" key="4">
    <source>
        <dbReference type="EMBL" id="RCV43901.1"/>
    </source>
</evidence>
<reference evidence="4 6" key="1">
    <citation type="journal article" date="2012" name="Nat. Biotechnol.">
        <title>Reference genome sequence of the model plant Setaria.</title>
        <authorList>
            <person name="Bennetzen J.L."/>
            <person name="Schmutz J."/>
            <person name="Wang H."/>
            <person name="Percifield R."/>
            <person name="Hawkins J."/>
            <person name="Pontaroli A.C."/>
            <person name="Estep M."/>
            <person name="Feng L."/>
            <person name="Vaughn J.N."/>
            <person name="Grimwood J."/>
            <person name="Jenkins J."/>
            <person name="Barry K."/>
            <person name="Lindquist E."/>
            <person name="Hellsten U."/>
            <person name="Deshpande S."/>
            <person name="Wang X."/>
            <person name="Wu X."/>
            <person name="Mitros T."/>
            <person name="Triplett J."/>
            <person name="Yang X."/>
            <person name="Ye C.Y."/>
            <person name="Mauro-Herrera M."/>
            <person name="Wang L."/>
            <person name="Li P."/>
            <person name="Sharma M."/>
            <person name="Sharma R."/>
            <person name="Ronald P.C."/>
            <person name="Panaud O."/>
            <person name="Kellogg E.A."/>
            <person name="Brutnell T.P."/>
            <person name="Doust A.N."/>
            <person name="Tuskan G.A."/>
            <person name="Rokhsar D."/>
            <person name="Devos K.M."/>
        </authorList>
    </citation>
    <scope>NUCLEOTIDE SEQUENCE [LARGE SCALE GENOMIC DNA]</scope>
    <source>
        <strain evidence="6">cv. Yugu1</strain>
        <strain evidence="4">Yugu1</strain>
    </source>
</reference>
<dbReference type="PANTHER" id="PTHR26379">
    <property type="entry name" value="BTB/POZ AND MATH DOMAIN-CONTAINING PROTEIN 1"/>
    <property type="match status" value="1"/>
</dbReference>
<evidence type="ECO:0000256" key="1">
    <source>
        <dbReference type="ARBA" id="ARBA00004906"/>
    </source>
</evidence>
<dbReference type="EMBL" id="CM003536">
    <property type="protein sequence ID" value="RCV43901.1"/>
    <property type="molecule type" value="Genomic_DNA"/>
</dbReference>
<proteinExistence type="predicted"/>
<dbReference type="InterPro" id="IPR011333">
    <property type="entry name" value="SKP1/BTB/POZ_sf"/>
</dbReference>
<organism evidence="5 6">
    <name type="scientific">Setaria italica</name>
    <name type="common">Foxtail millet</name>
    <name type="synonym">Panicum italicum</name>
    <dbReference type="NCBI Taxonomy" id="4555"/>
    <lineage>
        <taxon>Eukaryota</taxon>
        <taxon>Viridiplantae</taxon>
        <taxon>Streptophyta</taxon>
        <taxon>Embryophyta</taxon>
        <taxon>Tracheophyta</taxon>
        <taxon>Spermatophyta</taxon>
        <taxon>Magnoliopsida</taxon>
        <taxon>Liliopsida</taxon>
        <taxon>Poales</taxon>
        <taxon>Poaceae</taxon>
        <taxon>PACMAD clade</taxon>
        <taxon>Panicoideae</taxon>
        <taxon>Panicodae</taxon>
        <taxon>Paniceae</taxon>
        <taxon>Cenchrinae</taxon>
        <taxon>Setaria</taxon>
    </lineage>
</organism>
<sequence length="332" mass="36222">MASSPNTKSTSTTATVRGEHRFDIEGYSHKQGAGAGNALTSGTFAVGGFDWAICYYPNGRSNEAFVSVFVRLVTPNATARALFDLRLLHRATGLPRSVCRSREPVAFSAGKAKKRERGARAFMMRAELAASPYLGDDDRLTVECVLDVVQETWLSQTTAAPEIAEPPPSDLREHFIGLLQTQVGADVTFAVQGEAFRAHRVVLEARSPVFKVELTESLAATKEGEEDTGETMAIDGMTPLVFKTLLHFIYTDALPDMGDLGREEYQELVRNLHAAADRYAMCRLNQICMVILQKELDAKTVAAELDSTGQRHHCQALGDGCVQFMPSSGMEG</sequence>
<dbReference type="Proteomes" id="UP000004995">
    <property type="component" value="Unassembled WGS sequence"/>
</dbReference>
<dbReference type="Gramene" id="KQK90024">
    <property type="protein sequence ID" value="KQK90024"/>
    <property type="gene ID" value="SETIT_040174mg"/>
</dbReference>
<dbReference type="EnsemblPlants" id="KQK90024">
    <property type="protein sequence ID" value="KQK90024"/>
    <property type="gene ID" value="SETIT_040174mg"/>
</dbReference>
<dbReference type="SUPFAM" id="SSF54695">
    <property type="entry name" value="POZ domain"/>
    <property type="match status" value="1"/>
</dbReference>
<dbReference type="Pfam" id="PF22486">
    <property type="entry name" value="MATH_2"/>
    <property type="match status" value="1"/>
</dbReference>
<dbReference type="Gene3D" id="3.30.710.10">
    <property type="entry name" value="Potassium Channel Kv1.1, Chain A"/>
    <property type="match status" value="1"/>
</dbReference>
<dbReference type="AlphaFoldDB" id="K4AMN0"/>
<dbReference type="PROSITE" id="PS50097">
    <property type="entry name" value="BTB"/>
    <property type="match status" value="1"/>
</dbReference>
<evidence type="ECO:0000313" key="6">
    <source>
        <dbReference type="Proteomes" id="UP000004995"/>
    </source>
</evidence>
<dbReference type="InterPro" id="IPR045005">
    <property type="entry name" value="BPM1-6"/>
</dbReference>
<dbReference type="RefSeq" id="XP_012704534.1">
    <property type="nucleotide sequence ID" value="XM_012849080.1"/>
</dbReference>
<dbReference type="HOGENOM" id="CLU_004253_2_0_1"/>
<gene>
    <name evidence="5" type="primary">LOC105915171</name>
    <name evidence="4" type="ORF">SETIT_9G331600v2</name>
</gene>
<reference evidence="5" key="3">
    <citation type="submission" date="2018-08" db="UniProtKB">
        <authorList>
            <consortium name="EnsemblPlants"/>
        </authorList>
    </citation>
    <scope>IDENTIFICATION</scope>
    <source>
        <strain evidence="5">Yugu1</strain>
    </source>
</reference>
<accession>K4AMN0</accession>
<dbReference type="GeneID" id="105915171"/>
<dbReference type="InterPro" id="IPR008974">
    <property type="entry name" value="TRAF-like"/>
</dbReference>
<feature type="domain" description="MATH" evidence="3">
    <location>
        <begin position="17"/>
        <end position="146"/>
    </location>
</feature>
<evidence type="ECO:0008006" key="7">
    <source>
        <dbReference type="Google" id="ProtNLM"/>
    </source>
</evidence>
<dbReference type="eggNOG" id="KOG1987">
    <property type="taxonomic scope" value="Eukaryota"/>
</dbReference>
<protein>
    <recommendedName>
        <fullName evidence="7">BTB domain-containing protein</fullName>
    </recommendedName>
</protein>
<evidence type="ECO:0000259" key="2">
    <source>
        <dbReference type="PROSITE" id="PS50097"/>
    </source>
</evidence>
<dbReference type="PANTHER" id="PTHR26379:SF332">
    <property type="entry name" value="OS08G0128900 PROTEIN"/>
    <property type="match status" value="1"/>
</dbReference>
<dbReference type="SUPFAM" id="SSF49599">
    <property type="entry name" value="TRAF domain-like"/>
    <property type="match status" value="1"/>
</dbReference>
<dbReference type="KEGG" id="sita:105915171"/>
<dbReference type="OMA" id="RLHYIRI"/>
<evidence type="ECO:0000259" key="3">
    <source>
        <dbReference type="PROSITE" id="PS50144"/>
    </source>
</evidence>
<dbReference type="SMART" id="SM00225">
    <property type="entry name" value="BTB"/>
    <property type="match status" value="1"/>
</dbReference>
<evidence type="ECO:0000313" key="5">
    <source>
        <dbReference type="EnsemblPlants" id="KQK90024"/>
    </source>
</evidence>
<comment type="pathway">
    <text evidence="1">Protein modification; protein ubiquitination.</text>
</comment>
<keyword evidence="6" id="KW-1185">Reference proteome</keyword>
<dbReference type="Pfam" id="PF00651">
    <property type="entry name" value="BTB"/>
    <property type="match status" value="1"/>
</dbReference>
<dbReference type="CDD" id="cd00121">
    <property type="entry name" value="MATH"/>
    <property type="match status" value="1"/>
</dbReference>
<dbReference type="EMBL" id="AGNK02005871">
    <property type="status" value="NOT_ANNOTATED_CDS"/>
    <property type="molecule type" value="Genomic_DNA"/>
</dbReference>
<dbReference type="InterPro" id="IPR000210">
    <property type="entry name" value="BTB/POZ_dom"/>
</dbReference>
<dbReference type="InterPro" id="IPR002083">
    <property type="entry name" value="MATH/TRAF_dom"/>
</dbReference>
<reference evidence="4" key="2">
    <citation type="submission" date="2015-07" db="EMBL/GenBank/DDBJ databases">
        <authorList>
            <person name="Noorani M."/>
        </authorList>
    </citation>
    <scope>NUCLEOTIDE SEQUENCE</scope>
    <source>
        <strain evidence="4">Yugu1</strain>
    </source>
</reference>
<dbReference type="PROSITE" id="PS50144">
    <property type="entry name" value="MATH"/>
    <property type="match status" value="1"/>
</dbReference>
<dbReference type="Gene3D" id="2.60.210.10">
    <property type="entry name" value="Apoptosis, Tumor Necrosis Factor Receptor Associated Protein 2, Chain A"/>
    <property type="match status" value="1"/>
</dbReference>
<dbReference type="OrthoDB" id="10261408at2759"/>
<dbReference type="GO" id="GO:0016567">
    <property type="term" value="P:protein ubiquitination"/>
    <property type="evidence" value="ECO:0007669"/>
    <property type="project" value="InterPro"/>
</dbReference>
<name>K4AMN0_SETIT</name>
<feature type="domain" description="BTB" evidence="2">
    <location>
        <begin position="185"/>
        <end position="254"/>
    </location>
</feature>